<dbReference type="Proteomes" id="UP001497623">
    <property type="component" value="Unassembled WGS sequence"/>
</dbReference>
<keyword evidence="3" id="KW-1185">Reference proteome</keyword>
<evidence type="ECO:0000313" key="2">
    <source>
        <dbReference type="EMBL" id="CAL4076161.1"/>
    </source>
</evidence>
<gene>
    <name evidence="2" type="ORF">MNOR_LOCUS10068</name>
</gene>
<feature type="compositionally biased region" description="Polar residues" evidence="1">
    <location>
        <begin position="64"/>
        <end position="76"/>
    </location>
</feature>
<proteinExistence type="predicted"/>
<feature type="region of interest" description="Disordered" evidence="1">
    <location>
        <begin position="64"/>
        <end position="83"/>
    </location>
</feature>
<name>A0AAV2QC93_MEGNR</name>
<dbReference type="EMBL" id="CAXKWB010005003">
    <property type="protein sequence ID" value="CAL4076161.1"/>
    <property type="molecule type" value="Genomic_DNA"/>
</dbReference>
<comment type="caution">
    <text evidence="2">The sequence shown here is derived from an EMBL/GenBank/DDBJ whole genome shotgun (WGS) entry which is preliminary data.</text>
</comment>
<feature type="non-terminal residue" evidence="2">
    <location>
        <position position="1"/>
    </location>
</feature>
<accession>A0AAV2QC93</accession>
<evidence type="ECO:0000256" key="1">
    <source>
        <dbReference type="SAM" id="MobiDB-lite"/>
    </source>
</evidence>
<protein>
    <submittedName>
        <fullName evidence="2">Uncharacterized protein</fullName>
    </submittedName>
</protein>
<evidence type="ECO:0000313" key="3">
    <source>
        <dbReference type="Proteomes" id="UP001497623"/>
    </source>
</evidence>
<sequence>VGNARPLTQDELYSFCHLLPHGRLPAPSGGQPNISVVVSNASGIGPIIPSSTPVARNYPLSPLRTHSSSTARQHTSPVHPPTSPIHPQAPPNLTITSNSLSPQILFNRMPQMPVRVPGPLSHPGGAQRPPLGAYTATGLRPATTLVPRGAPTIPPRATLRVIRHPQ</sequence>
<dbReference type="AlphaFoldDB" id="A0AAV2QC93"/>
<reference evidence="2 3" key="1">
    <citation type="submission" date="2024-05" db="EMBL/GenBank/DDBJ databases">
        <authorList>
            <person name="Wallberg A."/>
        </authorList>
    </citation>
    <scope>NUCLEOTIDE SEQUENCE [LARGE SCALE GENOMIC DNA]</scope>
</reference>
<organism evidence="2 3">
    <name type="scientific">Meganyctiphanes norvegica</name>
    <name type="common">Northern krill</name>
    <name type="synonym">Thysanopoda norvegica</name>
    <dbReference type="NCBI Taxonomy" id="48144"/>
    <lineage>
        <taxon>Eukaryota</taxon>
        <taxon>Metazoa</taxon>
        <taxon>Ecdysozoa</taxon>
        <taxon>Arthropoda</taxon>
        <taxon>Crustacea</taxon>
        <taxon>Multicrustacea</taxon>
        <taxon>Malacostraca</taxon>
        <taxon>Eumalacostraca</taxon>
        <taxon>Eucarida</taxon>
        <taxon>Euphausiacea</taxon>
        <taxon>Euphausiidae</taxon>
        <taxon>Meganyctiphanes</taxon>
    </lineage>
</organism>